<accession>A0A545VAS7</accession>
<evidence type="ECO:0000313" key="2">
    <source>
        <dbReference type="Proteomes" id="UP000315783"/>
    </source>
</evidence>
<keyword evidence="2" id="KW-1185">Reference proteome</keyword>
<dbReference type="Proteomes" id="UP000315783">
    <property type="component" value="Unassembled WGS sequence"/>
</dbReference>
<proteinExistence type="predicted"/>
<dbReference type="EMBL" id="SPUK01000003">
    <property type="protein sequence ID" value="TQV98813.1"/>
    <property type="molecule type" value="Genomic_DNA"/>
</dbReference>
<reference evidence="1 2" key="1">
    <citation type="journal article" date="2019" name="Appl. Microbiol. Biotechnol.">
        <title>Genome sequence of Isaria javanica and comparative genome analysis insights into family S53 peptidase evolution in fungal entomopathogens.</title>
        <authorList>
            <person name="Lin R."/>
            <person name="Zhang X."/>
            <person name="Xin B."/>
            <person name="Zou M."/>
            <person name="Gao Y."/>
            <person name="Qin F."/>
            <person name="Hu Q."/>
            <person name="Xie B."/>
            <person name="Cheng X."/>
        </authorList>
    </citation>
    <scope>NUCLEOTIDE SEQUENCE [LARGE SCALE GENOMIC DNA]</scope>
    <source>
        <strain evidence="1 2">IJ1G</strain>
    </source>
</reference>
<evidence type="ECO:0000313" key="1">
    <source>
        <dbReference type="EMBL" id="TQV98813.1"/>
    </source>
</evidence>
<organism evidence="1 2">
    <name type="scientific">Cordyceps javanica</name>
    <dbReference type="NCBI Taxonomy" id="43265"/>
    <lineage>
        <taxon>Eukaryota</taxon>
        <taxon>Fungi</taxon>
        <taxon>Dikarya</taxon>
        <taxon>Ascomycota</taxon>
        <taxon>Pezizomycotina</taxon>
        <taxon>Sordariomycetes</taxon>
        <taxon>Hypocreomycetidae</taxon>
        <taxon>Hypocreales</taxon>
        <taxon>Cordycipitaceae</taxon>
        <taxon>Cordyceps</taxon>
    </lineage>
</organism>
<name>A0A545VAS7_9HYPO</name>
<comment type="caution">
    <text evidence="1">The sequence shown here is derived from an EMBL/GenBank/DDBJ whole genome shotgun (WGS) entry which is preliminary data.</text>
</comment>
<gene>
    <name evidence="1" type="ORF">IF1G_02893</name>
</gene>
<protein>
    <submittedName>
        <fullName evidence="1">Uncharacterized protein</fullName>
    </submittedName>
</protein>
<dbReference type="AlphaFoldDB" id="A0A545VAS7"/>
<sequence>MQREFLHALDSIVVLCTSQHKYGVPEPQDKALSASSPLNFTSLKSRNGAAMGTVISISSSLQRKINEPVLRTPASFTTRSSTDGQASLALDNEMEEELLSSWRLQAL</sequence>